<dbReference type="InterPro" id="IPR035906">
    <property type="entry name" value="MetI-like_sf"/>
</dbReference>
<sequence>MTLSPQRLRTWLLLLIVPVGAPALWWFASRDSTSVFFPPLSEILSALYHTWLRERLVSDVAPSLARMFAGYGLAAAAGIGLGLLLGRVTTLRYALDPVVQFVRAIPSTAMIPIAILLLGIGDSMKIILIAVVCVFPILLNTIDGVRGVEATLNDVARSYRLTPWQRAAYLLLPSAALPIFAGLRIAMSVAFIVMIISEMIGATNGIGYATLAAQRNFRIPEMWAGMILMGVLGYLLNNGFLAIEKRLLHAHLGARASQTEAGVA</sequence>
<reference evidence="9 10" key="1">
    <citation type="submission" date="2024-09" db="EMBL/GenBank/DDBJ databases">
        <authorList>
            <person name="Sun Q."/>
            <person name="Mori K."/>
        </authorList>
    </citation>
    <scope>NUCLEOTIDE SEQUENCE [LARGE SCALE GENOMIC DNA]</scope>
    <source>
        <strain evidence="9 10">TBRC 3947</strain>
    </source>
</reference>
<protein>
    <submittedName>
        <fullName evidence="9">ABC transporter permease</fullName>
    </submittedName>
</protein>
<evidence type="ECO:0000256" key="2">
    <source>
        <dbReference type="ARBA" id="ARBA00022448"/>
    </source>
</evidence>
<feature type="transmembrane region" description="Helical" evidence="7">
    <location>
        <begin position="126"/>
        <end position="145"/>
    </location>
</feature>
<keyword evidence="10" id="KW-1185">Reference proteome</keyword>
<feature type="transmembrane region" description="Helical" evidence="7">
    <location>
        <begin position="166"/>
        <end position="183"/>
    </location>
</feature>
<dbReference type="Proteomes" id="UP001589867">
    <property type="component" value="Unassembled WGS sequence"/>
</dbReference>
<dbReference type="PANTHER" id="PTHR30151:SF0">
    <property type="entry name" value="ABC TRANSPORTER PERMEASE PROTEIN MJ0413-RELATED"/>
    <property type="match status" value="1"/>
</dbReference>
<dbReference type="EMBL" id="JBHLUH010000009">
    <property type="protein sequence ID" value="MFC0527631.1"/>
    <property type="molecule type" value="Genomic_DNA"/>
</dbReference>
<dbReference type="CDD" id="cd06261">
    <property type="entry name" value="TM_PBP2"/>
    <property type="match status" value="1"/>
</dbReference>
<feature type="transmembrane region" description="Helical" evidence="7">
    <location>
        <begin position="189"/>
        <end position="211"/>
    </location>
</feature>
<dbReference type="InterPro" id="IPR000515">
    <property type="entry name" value="MetI-like"/>
</dbReference>
<name>A0ABV6LYW8_9ACTN</name>
<dbReference type="Pfam" id="PF00528">
    <property type="entry name" value="BPD_transp_1"/>
    <property type="match status" value="1"/>
</dbReference>
<evidence type="ECO:0000256" key="4">
    <source>
        <dbReference type="ARBA" id="ARBA00022692"/>
    </source>
</evidence>
<evidence type="ECO:0000256" key="5">
    <source>
        <dbReference type="ARBA" id="ARBA00022989"/>
    </source>
</evidence>
<feature type="transmembrane region" description="Helical" evidence="7">
    <location>
        <begin position="68"/>
        <end position="89"/>
    </location>
</feature>
<dbReference type="PROSITE" id="PS50928">
    <property type="entry name" value="ABC_TM1"/>
    <property type="match status" value="1"/>
</dbReference>
<evidence type="ECO:0000256" key="3">
    <source>
        <dbReference type="ARBA" id="ARBA00022475"/>
    </source>
</evidence>
<feature type="transmembrane region" description="Helical" evidence="7">
    <location>
        <begin position="223"/>
        <end position="243"/>
    </location>
</feature>
<accession>A0ABV6LYW8</accession>
<organism evidence="9 10">
    <name type="scientific">Phytohabitans kaempferiae</name>
    <dbReference type="NCBI Taxonomy" id="1620943"/>
    <lineage>
        <taxon>Bacteria</taxon>
        <taxon>Bacillati</taxon>
        <taxon>Actinomycetota</taxon>
        <taxon>Actinomycetes</taxon>
        <taxon>Micromonosporales</taxon>
        <taxon>Micromonosporaceae</taxon>
    </lineage>
</organism>
<evidence type="ECO:0000313" key="10">
    <source>
        <dbReference type="Proteomes" id="UP001589867"/>
    </source>
</evidence>
<comment type="caution">
    <text evidence="9">The sequence shown here is derived from an EMBL/GenBank/DDBJ whole genome shotgun (WGS) entry which is preliminary data.</text>
</comment>
<proteinExistence type="inferred from homology"/>
<feature type="transmembrane region" description="Helical" evidence="7">
    <location>
        <begin position="101"/>
        <end position="120"/>
    </location>
</feature>
<evidence type="ECO:0000256" key="6">
    <source>
        <dbReference type="ARBA" id="ARBA00023136"/>
    </source>
</evidence>
<evidence type="ECO:0000256" key="1">
    <source>
        <dbReference type="ARBA" id="ARBA00004651"/>
    </source>
</evidence>
<keyword evidence="4 7" id="KW-0812">Transmembrane</keyword>
<keyword evidence="5 7" id="KW-1133">Transmembrane helix</keyword>
<keyword evidence="3" id="KW-1003">Cell membrane</keyword>
<comment type="similarity">
    <text evidence="7">Belongs to the binding-protein-dependent transport system permease family.</text>
</comment>
<keyword evidence="2 7" id="KW-0813">Transport</keyword>
<keyword evidence="6 7" id="KW-0472">Membrane</keyword>
<evidence type="ECO:0000313" key="9">
    <source>
        <dbReference type="EMBL" id="MFC0527631.1"/>
    </source>
</evidence>
<feature type="transmembrane region" description="Helical" evidence="7">
    <location>
        <begin position="12"/>
        <end position="28"/>
    </location>
</feature>
<dbReference type="SUPFAM" id="SSF161098">
    <property type="entry name" value="MetI-like"/>
    <property type="match status" value="1"/>
</dbReference>
<evidence type="ECO:0000256" key="7">
    <source>
        <dbReference type="RuleBase" id="RU363032"/>
    </source>
</evidence>
<dbReference type="PANTHER" id="PTHR30151">
    <property type="entry name" value="ALKANE SULFONATE ABC TRANSPORTER-RELATED, MEMBRANE SUBUNIT"/>
    <property type="match status" value="1"/>
</dbReference>
<dbReference type="Gene3D" id="1.10.3720.10">
    <property type="entry name" value="MetI-like"/>
    <property type="match status" value="1"/>
</dbReference>
<gene>
    <name evidence="9" type="ORF">ACFFIA_08165</name>
</gene>
<feature type="domain" description="ABC transmembrane type-1" evidence="8">
    <location>
        <begin position="60"/>
        <end position="244"/>
    </location>
</feature>
<comment type="subcellular location">
    <subcellularLocation>
        <location evidence="1 7">Cell membrane</location>
        <topology evidence="1 7">Multi-pass membrane protein</topology>
    </subcellularLocation>
</comment>
<dbReference type="RefSeq" id="WP_377247908.1">
    <property type="nucleotide sequence ID" value="NZ_JBHLUH010000009.1"/>
</dbReference>
<evidence type="ECO:0000259" key="8">
    <source>
        <dbReference type="PROSITE" id="PS50928"/>
    </source>
</evidence>